<proteinExistence type="predicted"/>
<organism evidence="2">
    <name type="scientific">Strongyloides ratti</name>
    <name type="common">Parasitic roundworm</name>
    <dbReference type="NCBI Taxonomy" id="34506"/>
    <lineage>
        <taxon>Eukaryota</taxon>
        <taxon>Metazoa</taxon>
        <taxon>Ecdysozoa</taxon>
        <taxon>Nematoda</taxon>
        <taxon>Chromadorea</taxon>
        <taxon>Rhabditida</taxon>
        <taxon>Tylenchina</taxon>
        <taxon>Panagrolaimomorpha</taxon>
        <taxon>Strongyloidoidea</taxon>
        <taxon>Strongyloididae</taxon>
        <taxon>Strongyloides</taxon>
    </lineage>
</organism>
<accession>A0A090LFA3</accession>
<name>A0A090LFA3_STRRB</name>
<dbReference type="WBParaSite" id="SRAE_2000310400.1">
    <property type="protein sequence ID" value="SRAE_2000310400.1"/>
    <property type="gene ID" value="WBGene00263324"/>
</dbReference>
<dbReference type="GeneID" id="36380817"/>
<dbReference type="Proteomes" id="UP000035682">
    <property type="component" value="Unplaced"/>
</dbReference>
<reference evidence="3" key="1">
    <citation type="submission" date="2014-09" db="EMBL/GenBank/DDBJ databases">
        <authorList>
            <person name="Martin A.A."/>
        </authorList>
    </citation>
    <scope>NUCLEOTIDE SEQUENCE</scope>
    <source>
        <strain evidence="3">ED321</strain>
    </source>
</reference>
<sequence>MPKFRELTMDNREEKIKRLKEARSKYTELTRLKLNKTTSSREFHLGQIRKIESNFRPLQENFDKNLESNIECATPKSCRVLPKSKQTFPGTKVMNDFLKGKVENIENVAVTDAGKRRAMELLQTIVKKNDQVSEKSNNDNKEKHIYNSPHHPVSNEQTLTCGITNSVNKIKSSKKVCFADDFVPITHNRDNILSNNFNCETPISGRLSRQPKQSIIGIRQPRSTNISGITRSIDDVPVTEEGRKKAMEHLYRLIETSSSCNRTNL</sequence>
<evidence type="ECO:0000313" key="4">
    <source>
        <dbReference type="WBParaSite" id="SRAE_2000310400.1"/>
    </source>
</evidence>
<feature type="region of interest" description="Disordered" evidence="1">
    <location>
        <begin position="133"/>
        <end position="157"/>
    </location>
</feature>
<keyword evidence="3" id="KW-1185">Reference proteome</keyword>
<gene>
    <name evidence="2 4 5" type="ORF">SRAE_2000310400</name>
</gene>
<evidence type="ECO:0000313" key="3">
    <source>
        <dbReference type="Proteomes" id="UP000035682"/>
    </source>
</evidence>
<reference evidence="2" key="2">
    <citation type="submission" date="2014-09" db="EMBL/GenBank/DDBJ databases">
        <authorList>
            <person name="Aslett A.Martin."/>
        </authorList>
    </citation>
    <scope>NUCLEOTIDE SEQUENCE</scope>
    <source>
        <strain evidence="2">ED321 Heterogonic</strain>
    </source>
</reference>
<dbReference type="RefSeq" id="XP_024507647.1">
    <property type="nucleotide sequence ID" value="XM_024654258.1"/>
</dbReference>
<dbReference type="AlphaFoldDB" id="A0A090LFA3"/>
<dbReference type="WormBase" id="SRAE_2000310400">
    <property type="protein sequence ID" value="SRP11876"/>
    <property type="gene ID" value="WBGene00263324"/>
</dbReference>
<reference evidence="4" key="3">
    <citation type="submission" date="2020-12" db="UniProtKB">
        <authorList>
            <consortium name="WormBaseParasite"/>
        </authorList>
    </citation>
    <scope>IDENTIFICATION</scope>
</reference>
<evidence type="ECO:0000313" key="5">
    <source>
        <dbReference type="WormBase" id="SRAE_2000310400"/>
    </source>
</evidence>
<feature type="compositionally biased region" description="Basic and acidic residues" evidence="1">
    <location>
        <begin position="133"/>
        <end position="145"/>
    </location>
</feature>
<evidence type="ECO:0000313" key="2">
    <source>
        <dbReference type="EMBL" id="CEF68447.1"/>
    </source>
</evidence>
<dbReference type="EMBL" id="LN609529">
    <property type="protein sequence ID" value="CEF68447.1"/>
    <property type="molecule type" value="Genomic_DNA"/>
</dbReference>
<protein>
    <submittedName>
        <fullName evidence="2 4">Uncharacterized protein</fullName>
    </submittedName>
</protein>
<dbReference type="CTD" id="36380817"/>
<evidence type="ECO:0000256" key="1">
    <source>
        <dbReference type="SAM" id="MobiDB-lite"/>
    </source>
</evidence>